<protein>
    <submittedName>
        <fullName evidence="1">Uncharacterized protein</fullName>
    </submittedName>
</protein>
<dbReference type="RefSeq" id="WP_310944337.1">
    <property type="nucleotide sequence ID" value="NZ_JARUIS010000031.1"/>
</dbReference>
<gene>
    <name evidence="1" type="ORF">P9J83_15790</name>
</gene>
<dbReference type="Proteomes" id="UP001182303">
    <property type="component" value="Unassembled WGS sequence"/>
</dbReference>
<evidence type="ECO:0000313" key="2">
    <source>
        <dbReference type="Proteomes" id="UP001182303"/>
    </source>
</evidence>
<proteinExistence type="predicted"/>
<comment type="caution">
    <text evidence="1">The sequence shown here is derived from an EMBL/GenBank/DDBJ whole genome shotgun (WGS) entry which is preliminary data.</text>
</comment>
<evidence type="ECO:0000313" key="1">
    <source>
        <dbReference type="EMBL" id="MDS1004946.1"/>
    </source>
</evidence>
<dbReference type="EMBL" id="JARUIS010000031">
    <property type="protein sequence ID" value="MDS1004946.1"/>
    <property type="molecule type" value="Genomic_DNA"/>
</dbReference>
<accession>A0AAE4FMH0</accession>
<organism evidence="1 2">
    <name type="scientific">Clostridium sporogenes</name>
    <dbReference type="NCBI Taxonomy" id="1509"/>
    <lineage>
        <taxon>Bacteria</taxon>
        <taxon>Bacillati</taxon>
        <taxon>Bacillota</taxon>
        <taxon>Clostridia</taxon>
        <taxon>Eubacteriales</taxon>
        <taxon>Clostridiaceae</taxon>
        <taxon>Clostridium</taxon>
    </lineage>
</organism>
<sequence>MKLVDWLSEYGLESLKINTGHMEAEFKPNCADKKAAWELYIELLTRTATQELPKDCGDEEAALESIHKLFGITREIIKKYGYKCIEFTKISIVVLNQILRPFTTKWHKLSKDNAFDNPEHCKIFRKDLDEIQSKLIMYTRMLASMSDVEDLTNIESIAISD</sequence>
<dbReference type="AlphaFoldDB" id="A0AAE4FMH0"/>
<name>A0AAE4FMH0_CLOSG</name>
<reference evidence="1" key="1">
    <citation type="submission" date="2023-04" db="EMBL/GenBank/DDBJ databases">
        <title>Assessment of the microbiological origin of a defect in Grana Padano cheese.</title>
        <authorList>
            <person name="Zago M."/>
            <person name="Rossetti L."/>
            <person name="Bonvini B."/>
            <person name="Carminati D."/>
            <person name="Giraffa G."/>
        </authorList>
    </citation>
    <scope>NUCLEOTIDE SEQUENCE</scope>
    <source>
        <strain evidence="1">4990</strain>
    </source>
</reference>